<accession>A0A8T0E5E4</accession>
<evidence type="ECO:0000313" key="2">
    <source>
        <dbReference type="Proteomes" id="UP000807504"/>
    </source>
</evidence>
<name>A0A8T0E5E4_ARGBR</name>
<reference evidence="1" key="1">
    <citation type="journal article" date="2020" name="bioRxiv">
        <title>Chromosome-level reference genome of the European wasp spider Argiope bruennichi: a resource for studies on range expansion and evolutionary adaptation.</title>
        <authorList>
            <person name="Sheffer M.M."/>
            <person name="Hoppe A."/>
            <person name="Krehenwinkel H."/>
            <person name="Uhl G."/>
            <person name="Kuss A.W."/>
            <person name="Jensen L."/>
            <person name="Jensen C."/>
            <person name="Gillespie R.G."/>
            <person name="Hoff K.J."/>
            <person name="Prost S."/>
        </authorList>
    </citation>
    <scope>NUCLEOTIDE SEQUENCE</scope>
</reference>
<sequence>MMKTCRILVFLYLTLSVSMTVAGYHHFMMKALFHGAGMGMMMQQMRPRILPIPIPIPTGLFSGFRRQFEQPQVIVIQAHPKPRENIIVIGGGQNDQACCW</sequence>
<organism evidence="1 2">
    <name type="scientific">Argiope bruennichi</name>
    <name type="common">Wasp spider</name>
    <name type="synonym">Aranea bruennichi</name>
    <dbReference type="NCBI Taxonomy" id="94029"/>
    <lineage>
        <taxon>Eukaryota</taxon>
        <taxon>Metazoa</taxon>
        <taxon>Ecdysozoa</taxon>
        <taxon>Arthropoda</taxon>
        <taxon>Chelicerata</taxon>
        <taxon>Arachnida</taxon>
        <taxon>Araneae</taxon>
        <taxon>Araneomorphae</taxon>
        <taxon>Entelegynae</taxon>
        <taxon>Araneoidea</taxon>
        <taxon>Araneidae</taxon>
        <taxon>Argiope</taxon>
    </lineage>
</organism>
<keyword evidence="2" id="KW-1185">Reference proteome</keyword>
<evidence type="ECO:0000313" key="1">
    <source>
        <dbReference type="EMBL" id="KAF8766983.1"/>
    </source>
</evidence>
<gene>
    <name evidence="1" type="ORF">HNY73_019997</name>
</gene>
<reference evidence="1" key="2">
    <citation type="submission" date="2020-06" db="EMBL/GenBank/DDBJ databases">
        <authorList>
            <person name="Sheffer M."/>
        </authorList>
    </citation>
    <scope>NUCLEOTIDE SEQUENCE</scope>
</reference>
<protein>
    <submittedName>
        <fullName evidence="1">Uncharacterized protein</fullName>
    </submittedName>
</protein>
<dbReference type="EMBL" id="JABXBU010002230">
    <property type="protein sequence ID" value="KAF8766983.1"/>
    <property type="molecule type" value="Genomic_DNA"/>
</dbReference>
<proteinExistence type="predicted"/>
<dbReference type="Proteomes" id="UP000807504">
    <property type="component" value="Unassembled WGS sequence"/>
</dbReference>
<comment type="caution">
    <text evidence="1">The sequence shown here is derived from an EMBL/GenBank/DDBJ whole genome shotgun (WGS) entry which is preliminary data.</text>
</comment>
<dbReference type="AlphaFoldDB" id="A0A8T0E5E4"/>